<evidence type="ECO:0000256" key="1">
    <source>
        <dbReference type="SAM" id="MobiDB-lite"/>
    </source>
</evidence>
<feature type="region of interest" description="Disordered" evidence="1">
    <location>
        <begin position="376"/>
        <end position="399"/>
    </location>
</feature>
<organism evidence="2 3">
    <name type="scientific">Marchantia polymorpha subsp. ruderalis</name>
    <dbReference type="NCBI Taxonomy" id="1480154"/>
    <lineage>
        <taxon>Eukaryota</taxon>
        <taxon>Viridiplantae</taxon>
        <taxon>Streptophyta</taxon>
        <taxon>Embryophyta</taxon>
        <taxon>Marchantiophyta</taxon>
        <taxon>Marchantiopsida</taxon>
        <taxon>Marchantiidae</taxon>
        <taxon>Marchantiales</taxon>
        <taxon>Marchantiaceae</taxon>
        <taxon>Marchantia</taxon>
    </lineage>
</organism>
<dbReference type="Proteomes" id="UP000077202">
    <property type="component" value="Unassembled WGS sequence"/>
</dbReference>
<dbReference type="AlphaFoldDB" id="A0A176WQD6"/>
<evidence type="ECO:0000313" key="2">
    <source>
        <dbReference type="EMBL" id="OAE35327.1"/>
    </source>
</evidence>
<sequence>MARVHGMAHAFWESVNWEIGDRPEWKLIFKQGWERNLRIGGYYAGHPKLSDLKEALNKQNVDTMSPGYGGGADGEESSSWKGPRGIEHHKRRGADEGDETPEPKRRKIIVAAMHQNNVDEDERTEMVYKQRAEKALRCGSPIQSKLASHLNHDHNSRALPGRRDRPLAALPSPREVFREKEVDFPRRSDASGRTSKVLSERTMTDDAADSFVLKCGDRLVSVTHLPICIGRTVSGGFGDQDIVLSGKFYGGRTKSYPVDMWKMVLRPGSEPRLLVKTTEGFWLRLLQPQPYYLKTFGDGYILAQFLHFVKERPSATAIELEKYLAKACSMYGQEPFLEKLTQHLRIIRSYVEEDGDLKSASVLRTVFPNIFTKSGKAAPKGRMSGSLQNPSELRGDLSQHSRQVLRSVLGLNGERSLQNERKADNIRQDMMWGNGLTRGESSAERYVPGKAFVDEGINPKRSGGNLRFELAASEDKKLKRHAPKLERERHDSGKNDRKKTSWLVGGSRLHSEESNGARAKDDRKISQRSQTEMKKLDDPPICIMCDDGGDLLMANDGIARIVNSNNISVSFATSWAPQTQPLVDHRSICVKYHLVNVFIMRTVSLSWWTFRIGELRQRQSRMVQSPSYVHATGVILVDTARVLLEYLSSADVAPKLGTESVSSTIACPASIKEIQSGSTMSMNLSIAEVVDNTRIKKIKFKASGMSSTIERQYCETLPPNSLAAELGLFDQ</sequence>
<protein>
    <recommendedName>
        <fullName evidence="4">DNA (cytosine-5)-methyltransferase 1 replication foci domain-containing protein</fullName>
    </recommendedName>
</protein>
<feature type="compositionally biased region" description="Basic and acidic residues" evidence="1">
    <location>
        <begin position="474"/>
        <end position="499"/>
    </location>
</feature>
<reference evidence="2" key="1">
    <citation type="submission" date="2016-03" db="EMBL/GenBank/DDBJ databases">
        <title>Mechanisms controlling the formation of the plant cell surface in tip-growing cells are functionally conserved among land plants.</title>
        <authorList>
            <person name="Honkanen S."/>
            <person name="Jones V.A."/>
            <person name="Morieri G."/>
            <person name="Champion C."/>
            <person name="Hetherington A.J."/>
            <person name="Kelly S."/>
            <person name="Saint-Marcoux D."/>
            <person name="Proust H."/>
            <person name="Prescott H."/>
            <person name="Dolan L."/>
        </authorList>
    </citation>
    <scope>NUCLEOTIDE SEQUENCE [LARGE SCALE GENOMIC DNA]</scope>
    <source>
        <tissue evidence="2">Whole gametophyte</tissue>
    </source>
</reference>
<keyword evidence="3" id="KW-1185">Reference proteome</keyword>
<name>A0A176WQD6_MARPO</name>
<evidence type="ECO:0008006" key="4">
    <source>
        <dbReference type="Google" id="ProtNLM"/>
    </source>
</evidence>
<feature type="compositionally biased region" description="Basic and acidic residues" evidence="1">
    <location>
        <begin position="509"/>
        <end position="533"/>
    </location>
</feature>
<dbReference type="EMBL" id="LVLJ01000189">
    <property type="protein sequence ID" value="OAE35327.1"/>
    <property type="molecule type" value="Genomic_DNA"/>
</dbReference>
<dbReference type="PANTHER" id="PTHR46235">
    <property type="entry name" value="PHD FINGER-CONTAINING PROTEIN DDB_G0268158"/>
    <property type="match status" value="1"/>
</dbReference>
<accession>A0A176WQD6</accession>
<gene>
    <name evidence="2" type="ORF">AXG93_4491s1070</name>
</gene>
<comment type="caution">
    <text evidence="2">The sequence shown here is derived from an EMBL/GenBank/DDBJ whole genome shotgun (WGS) entry which is preliminary data.</text>
</comment>
<feature type="region of interest" description="Disordered" evidence="1">
    <location>
        <begin position="61"/>
        <end position="103"/>
    </location>
</feature>
<dbReference type="PANTHER" id="PTHR46235:SF3">
    <property type="entry name" value="PHD FINGER-CONTAINING PROTEIN DDB_G0268158"/>
    <property type="match status" value="1"/>
</dbReference>
<evidence type="ECO:0000313" key="3">
    <source>
        <dbReference type="Proteomes" id="UP000077202"/>
    </source>
</evidence>
<proteinExistence type="predicted"/>
<feature type="region of interest" description="Disordered" evidence="1">
    <location>
        <begin position="474"/>
        <end position="533"/>
    </location>
</feature>